<keyword evidence="3" id="KW-1185">Reference proteome</keyword>
<sequence length="372" mass="40550">MEILTILLGLVMLGGLLIVPAVLRMRGSRQAAEPFVAATTGSYGFVAPERLDVRLPGPDRELAETLQEIRSTQDWEPAARLLALTGDDWELRWQRVQTLAGAAAVEQAREPREGGRWLRAWRLESPKDAGGALVHAEFLVRQARQTQAGAGSDEYRIILEEARTVCEAAALLAPGDPTPYVVRLAVETGLGCRPAEFEELWGTVARRAPDHMGAHLAALNYWCGKWHGSKELAEEFSHRAAASAPEKSLLPALPLFAVFEHLPELTVVRGLFQGAVIGRAIEGALFAARTAPAGHPMMPHVRHLLVWFLVRAERYAEAMEQLRHVDGHVGAVPWSYGPDPVAAYTAYRTLAVAGWEDQGGSPATLPDRGPQA</sequence>
<evidence type="ECO:0000313" key="3">
    <source>
        <dbReference type="Proteomes" id="UP001167160"/>
    </source>
</evidence>
<dbReference type="Proteomes" id="UP001167160">
    <property type="component" value="Unassembled WGS sequence"/>
</dbReference>
<dbReference type="EMBL" id="JAMQGM010000023">
    <property type="protein sequence ID" value="MCM2577858.1"/>
    <property type="molecule type" value="Genomic_DNA"/>
</dbReference>
<evidence type="ECO:0008006" key="4">
    <source>
        <dbReference type="Google" id="ProtNLM"/>
    </source>
</evidence>
<protein>
    <recommendedName>
        <fullName evidence="4">DUF4034 domain-containing protein</fullName>
    </recommendedName>
</protein>
<comment type="caution">
    <text evidence="2">The sequence shown here is derived from an EMBL/GenBank/DDBJ whole genome shotgun (WGS) entry which is preliminary data.</text>
</comment>
<organism evidence="2 3">
    <name type="scientific">Streptomyces meridianus</name>
    <dbReference type="NCBI Taxonomy" id="2938945"/>
    <lineage>
        <taxon>Bacteria</taxon>
        <taxon>Bacillati</taxon>
        <taxon>Actinomycetota</taxon>
        <taxon>Actinomycetes</taxon>
        <taxon>Kitasatosporales</taxon>
        <taxon>Streptomycetaceae</taxon>
        <taxon>Streptomyces</taxon>
    </lineage>
</organism>
<dbReference type="RefSeq" id="WP_251413298.1">
    <property type="nucleotide sequence ID" value="NZ_JAMQGM010000023.1"/>
</dbReference>
<evidence type="ECO:0000313" key="2">
    <source>
        <dbReference type="EMBL" id="MCM2577858.1"/>
    </source>
</evidence>
<name>A0ABT0X5P4_9ACTN</name>
<accession>A0ABT0X5P4</accession>
<proteinExistence type="predicted"/>
<keyword evidence="1" id="KW-1133">Transmembrane helix</keyword>
<evidence type="ECO:0000256" key="1">
    <source>
        <dbReference type="SAM" id="Phobius"/>
    </source>
</evidence>
<keyword evidence="1" id="KW-0472">Membrane</keyword>
<keyword evidence="1" id="KW-0812">Transmembrane</keyword>
<gene>
    <name evidence="2" type="ORF">M1E25_10910</name>
</gene>
<reference evidence="2" key="1">
    <citation type="journal article" date="2023" name="Int. J. Syst. Evol. Microbiol.">
        <title>Streptomyces meridianus sp. nov. isolated from brackish water of the Tagus estuary in Alcochete, Portugal.</title>
        <authorList>
            <person name="Santos J.D.N."/>
            <person name="Klimek D."/>
            <person name="Calusinska M."/>
            <person name="Lobo Da Cunha A."/>
            <person name="Catita J."/>
            <person name="Goncalves H."/>
            <person name="Gonzalez I."/>
            <person name="Reyes F."/>
            <person name="Lage O.M."/>
        </authorList>
    </citation>
    <scope>NUCLEOTIDE SEQUENCE</scope>
    <source>
        <strain evidence="2">MTZ3.1</strain>
    </source>
</reference>
<feature type="transmembrane region" description="Helical" evidence="1">
    <location>
        <begin position="6"/>
        <end position="23"/>
    </location>
</feature>